<accession>A0A2S9V3A8</accession>
<proteinExistence type="predicted"/>
<reference evidence="2" key="1">
    <citation type="journal article" date="2020" name="Int. J. Syst. Evol. Microbiol.">
        <title>Alteromonas alba sp. nov., a marine bacterium isolated from the seawater of the West Pacific Ocean.</title>
        <authorList>
            <person name="Sun C."/>
            <person name="Wu Y.-H."/>
            <person name="Xamxidin M."/>
            <person name="Cheng H."/>
            <person name="Xu X.-W."/>
        </authorList>
    </citation>
    <scope>NUCLEOTIDE SEQUENCE [LARGE SCALE GENOMIC DNA]</scope>
    <source>
        <strain evidence="2">190</strain>
    </source>
</reference>
<protein>
    <submittedName>
        <fullName evidence="1">Uncharacterized protein</fullName>
    </submittedName>
</protein>
<gene>
    <name evidence="1" type="ORF">C6Y40_24520</name>
</gene>
<dbReference type="OrthoDB" id="9901843at2"/>
<comment type="caution">
    <text evidence="1">The sequence shown here is derived from an EMBL/GenBank/DDBJ whole genome shotgun (WGS) entry which is preliminary data.</text>
</comment>
<organism evidence="1 2">
    <name type="scientific">Alteromonas alba</name>
    <dbReference type="NCBI Taxonomy" id="2079529"/>
    <lineage>
        <taxon>Bacteria</taxon>
        <taxon>Pseudomonadati</taxon>
        <taxon>Pseudomonadota</taxon>
        <taxon>Gammaproteobacteria</taxon>
        <taxon>Alteromonadales</taxon>
        <taxon>Alteromonadaceae</taxon>
        <taxon>Alteromonas/Salinimonas group</taxon>
        <taxon>Alteromonas</taxon>
    </lineage>
</organism>
<dbReference type="AlphaFoldDB" id="A0A2S9V3A8"/>
<dbReference type="RefSeq" id="WP_071980008.1">
    <property type="nucleotide sequence ID" value="NZ_PVNP01000221.1"/>
</dbReference>
<name>A0A2S9V3A8_9ALTE</name>
<dbReference type="Proteomes" id="UP000238949">
    <property type="component" value="Unassembled WGS sequence"/>
</dbReference>
<keyword evidence="2" id="KW-1185">Reference proteome</keyword>
<evidence type="ECO:0000313" key="2">
    <source>
        <dbReference type="Proteomes" id="UP000238949"/>
    </source>
</evidence>
<sequence>MTHDDHTTIALSTLIKCLMLIASVTYGSSVLGCESEGTGNISSMKGTPEIEQAKLHVQMHIEDNVDESCHEECCTGSCDCSHGNCFTIWLLTGNYHYKIKSFDYVFSLFEGDLLRSPPSRLLRPPIA</sequence>
<evidence type="ECO:0000313" key="1">
    <source>
        <dbReference type="EMBL" id="PRO70936.1"/>
    </source>
</evidence>
<dbReference type="EMBL" id="PVNP01000221">
    <property type="protein sequence ID" value="PRO70936.1"/>
    <property type="molecule type" value="Genomic_DNA"/>
</dbReference>